<evidence type="ECO:0000313" key="5">
    <source>
        <dbReference type="EMBL" id="CAF3923464.1"/>
    </source>
</evidence>
<evidence type="ECO:0000313" key="6">
    <source>
        <dbReference type="Proteomes" id="UP000663891"/>
    </source>
</evidence>
<evidence type="ECO:0000313" key="2">
    <source>
        <dbReference type="EMBL" id="CAF0727089.1"/>
    </source>
</evidence>
<dbReference type="Proteomes" id="UP000663881">
    <property type="component" value="Unassembled WGS sequence"/>
</dbReference>
<evidence type="ECO:0000256" key="1">
    <source>
        <dbReference type="SAM" id="MobiDB-lite"/>
    </source>
</evidence>
<dbReference type="Proteomes" id="UP000663868">
    <property type="component" value="Unassembled WGS sequence"/>
</dbReference>
<evidence type="ECO:0000313" key="3">
    <source>
        <dbReference type="EMBL" id="CAF0766833.1"/>
    </source>
</evidence>
<dbReference type="OrthoDB" id="10020084at2759"/>
<reference evidence="3" key="1">
    <citation type="submission" date="2021-02" db="EMBL/GenBank/DDBJ databases">
        <authorList>
            <person name="Nowell W R."/>
        </authorList>
    </citation>
    <scope>NUCLEOTIDE SEQUENCE</scope>
</reference>
<proteinExistence type="predicted"/>
<comment type="caution">
    <text evidence="3">The sequence shown here is derived from an EMBL/GenBank/DDBJ whole genome shotgun (WGS) entry which is preliminary data.</text>
</comment>
<dbReference type="AlphaFoldDB" id="A0A813QGP0"/>
<sequence>MATSLAFNSYENDDHTRLLDNYRYLAERRCLKQHTLRTPLALRRSVSLEDSSTDPIINSTQNSNEQSSNHLLPSLNPQLSSSLNSLCVKLRRYQLLPEYNKDIEKISDENNFSWWTTANHLRTMLEKLIMTQQRKTSHAPGTFINDEEITFRNCKRQGRRNGVCLEVDRLYYNDQLVLFATIANEVQLEYNLLSSGFKI</sequence>
<organism evidence="3 6">
    <name type="scientific">Adineta steineri</name>
    <dbReference type="NCBI Taxonomy" id="433720"/>
    <lineage>
        <taxon>Eukaryota</taxon>
        <taxon>Metazoa</taxon>
        <taxon>Spiralia</taxon>
        <taxon>Gnathifera</taxon>
        <taxon>Rotifera</taxon>
        <taxon>Eurotatoria</taxon>
        <taxon>Bdelloidea</taxon>
        <taxon>Adinetida</taxon>
        <taxon>Adinetidae</taxon>
        <taxon>Adineta</taxon>
    </lineage>
</organism>
<protein>
    <submittedName>
        <fullName evidence="3">Uncharacterized protein</fullName>
    </submittedName>
</protein>
<feature type="compositionally biased region" description="Low complexity" evidence="1">
    <location>
        <begin position="58"/>
        <end position="73"/>
    </location>
</feature>
<dbReference type="Proteomes" id="UP000663860">
    <property type="component" value="Unassembled WGS sequence"/>
</dbReference>
<dbReference type="Proteomes" id="UP000663891">
    <property type="component" value="Unassembled WGS sequence"/>
</dbReference>
<dbReference type="EMBL" id="CAJOBB010001958">
    <property type="protein sequence ID" value="CAF3923464.1"/>
    <property type="molecule type" value="Genomic_DNA"/>
</dbReference>
<dbReference type="EMBL" id="CAJOAY010000073">
    <property type="protein sequence ID" value="CAF3522105.1"/>
    <property type="molecule type" value="Genomic_DNA"/>
</dbReference>
<feature type="region of interest" description="Disordered" evidence="1">
    <location>
        <begin position="51"/>
        <end position="73"/>
    </location>
</feature>
<dbReference type="EMBL" id="CAJNOE010000012">
    <property type="protein sequence ID" value="CAF0727089.1"/>
    <property type="molecule type" value="Genomic_DNA"/>
</dbReference>
<evidence type="ECO:0000313" key="4">
    <source>
        <dbReference type="EMBL" id="CAF3522105.1"/>
    </source>
</evidence>
<gene>
    <name evidence="2" type="ORF">IZO911_LOCUS2529</name>
    <name evidence="5" type="ORF">KXQ929_LOCUS24038</name>
    <name evidence="4" type="ORF">OKA104_LOCUS2652</name>
    <name evidence="3" type="ORF">VCS650_LOCUS2138</name>
</gene>
<name>A0A813QGP0_9BILA</name>
<accession>A0A813QGP0</accession>
<dbReference type="EMBL" id="CAJNON010000010">
    <property type="protein sequence ID" value="CAF0766833.1"/>
    <property type="molecule type" value="Genomic_DNA"/>
</dbReference>